<dbReference type="OrthoDB" id="289913at2759"/>
<dbReference type="RefSeq" id="XP_007317426.1">
    <property type="nucleotide sequence ID" value="XM_007317364.1"/>
</dbReference>
<dbReference type="InterPro" id="IPR015943">
    <property type="entry name" value="WD40/YVTN_repeat-like_dom_sf"/>
</dbReference>
<feature type="compositionally biased region" description="Acidic residues" evidence="2">
    <location>
        <begin position="39"/>
        <end position="50"/>
    </location>
</feature>
<dbReference type="Pfam" id="PF23410">
    <property type="entry name" value="Beta-prop_VPS8"/>
    <property type="match status" value="1"/>
</dbReference>
<dbReference type="GO" id="GO:0005770">
    <property type="term" value="C:late endosome"/>
    <property type="evidence" value="ECO:0007669"/>
    <property type="project" value="TreeGrafter"/>
</dbReference>
<feature type="domain" description="VPS8-like TPR-like repeats" evidence="4">
    <location>
        <begin position="1213"/>
        <end position="1381"/>
    </location>
</feature>
<evidence type="ECO:0000259" key="4">
    <source>
        <dbReference type="Pfam" id="PF25066"/>
    </source>
</evidence>
<evidence type="ECO:0000313" key="5">
    <source>
        <dbReference type="EMBL" id="EGO25304.1"/>
    </source>
</evidence>
<feature type="compositionally biased region" description="Basic and acidic residues" evidence="2">
    <location>
        <begin position="113"/>
        <end position="132"/>
    </location>
</feature>
<dbReference type="GO" id="GO:0006623">
    <property type="term" value="P:protein targeting to vacuole"/>
    <property type="evidence" value="ECO:0007669"/>
    <property type="project" value="InterPro"/>
</dbReference>
<dbReference type="GeneID" id="18810262"/>
<evidence type="ECO:0000259" key="3">
    <source>
        <dbReference type="Pfam" id="PF12816"/>
    </source>
</evidence>
<feature type="compositionally biased region" description="Polar residues" evidence="2">
    <location>
        <begin position="25"/>
        <end position="38"/>
    </location>
</feature>
<dbReference type="Proteomes" id="UP000008064">
    <property type="component" value="Unassembled WGS sequence"/>
</dbReference>
<evidence type="ECO:0000256" key="2">
    <source>
        <dbReference type="SAM" id="MobiDB-lite"/>
    </source>
</evidence>
<dbReference type="PANTHER" id="PTHR12616">
    <property type="entry name" value="VACUOLAR PROTEIN SORTING VPS41"/>
    <property type="match status" value="1"/>
</dbReference>
<sequence length="1413" mass="157583">MTPNPGISTAEDANATMPRQDGPFTGSTMRPPSLSISDPDNDSEVNDDNGGDYSMRMEELFDEDQEENGDGVDEEEFLYEGVDAELLTGGYREQLRDVLEADTEEDFEEEEEVAKSLMHEERQENGREHDQDVAAVTPSKASVLLGSPVLGSPMVLSANGLICVGTDMGRIYVFDFKQTLKCICALSHDHTFVASGHASGYIQLFDLKNPQQPVRIVAPITLAAVSSGRQEGHLVGSRIVSIGFVSSRHTGLVSADDTGLAFCHSLNKILFIDASDVIRILGNYPNEDVSKSDSTMLPLGSSSLPAHGGISSNNASFGRRRKARTTVLAMAPLPLGTIPHATDTYNIVALLTPTKLVVVGLKPSPKTWLKRMREDEPSARKARFSRRGALAWFPSISSHLSADKVEPVKKKSRNANKADQPVPTTPVLAYSWGRTLYLLRVEVGTLVFEEAGKWTAGDDISAIQWLNTNQLAVFTLTNLIVYDVHTSKLTEQVQFSAASLVSPSLPYTSNGSIPYYESICDIAHSVRVYKGKIFTLGRGSLQVGTLLTWADKILSLVEEGDFLSAIELTRSYYIGEAPGNQNGLPEDIRQRKDILGEKMHGLMVASTRYAFSEDRMTDGTHFTPDGRGVDRTSLFEDLVTTCSKACVAMNDFDYLFEDLFQQYDDTGISRIYLQQLEILVLDSTIRSVPPRITQRLVALHEDDGRPDLAERIIWHIDPTCLDIDQAILLCQRHQLWDALIYVYTRALRDYVSPIVQLLGLIRQARKHRKTMDFSDRDSGTGLAIEPVIMNAYKVYPYLANVLSGLTYPSEEPLDFEDAFQAKKDAYTFLFCGRSSVWPLGEGGKLVLTAEEDSGVEPTYPYARLLLQFDAESFLHTLDIAFEDSYHNEPVQSINRLVVVKILMEILSSGSLSRADVTFVNIFIARNVPKYPQYIKVAPSASHEILVTLATQIEPDTREDRQLAAEYLLSVYTPHDSDHILQLFESAGFYRILRTWHRQEHQWAPLLLTYFHDPDLSLTEFFNSIDDVLNTSVHTLKGVLSGEVVAVISDGLQQLMEADVVTTASLIDKHAPELHEQALKTLPEGDDLKRYSYLRHLLGPPDNDRSENDVISRGPGPSLRMNSDLCHLYISLRCQFFPSDVITALEYIPLQLLDWYQVMQICEEKRVYDAVIWAMNQRGDPREAMLKASDFEKVLTLNITRSLVATAEGSLGEVEKHVKALKALGRRGIAICLEHSRTTSPGEVPLEDIWFQLLKSQMNAVQSVSSCCSGDALSEPQDDTARGEMVKSERRTLSTLRSLVKETFEALVSISSTRAVSFPRLFKRLVDPSNLDYGISGTYTEFRTILTGMLESYRSDGDMLVISKHLLERDVFDTVEEFTRERMKGWAPSRNVCSGCRKSLLEGKKVNGKNITIV</sequence>
<gene>
    <name evidence="5" type="ORF">SERLADRAFT_368707</name>
</gene>
<dbReference type="Pfam" id="PF25066">
    <property type="entry name" value="TPR_VPS8_2"/>
    <property type="match status" value="1"/>
</dbReference>
<dbReference type="InterPro" id="IPR059070">
    <property type="entry name" value="TPR_VPS8_2"/>
</dbReference>
<reference evidence="5" key="1">
    <citation type="submission" date="2011-04" db="EMBL/GenBank/DDBJ databases">
        <title>Evolution of plant cell wall degrading machinery underlies the functional diversity of forest fungi.</title>
        <authorList>
            <consortium name="US DOE Joint Genome Institute (JGI-PGF)"/>
            <person name="Eastwood D.C."/>
            <person name="Floudas D."/>
            <person name="Binder M."/>
            <person name="Majcherczyk A."/>
            <person name="Schneider P."/>
            <person name="Aerts A."/>
            <person name="Asiegbu F.O."/>
            <person name="Baker S.E."/>
            <person name="Barry K."/>
            <person name="Bendiksby M."/>
            <person name="Blumentritt M."/>
            <person name="Coutinho P.M."/>
            <person name="Cullen D."/>
            <person name="Cullen D."/>
            <person name="Gathman A."/>
            <person name="Goodell B."/>
            <person name="Henrissat B."/>
            <person name="Ihrmark K."/>
            <person name="Kauserud H."/>
            <person name="Kohler A."/>
            <person name="LaButti K."/>
            <person name="Lapidus A."/>
            <person name="Lavin J.L."/>
            <person name="Lee Y.-H."/>
            <person name="Lindquist E."/>
            <person name="Lilly W."/>
            <person name="Lucas S."/>
            <person name="Morin E."/>
            <person name="Murat C."/>
            <person name="Oguiza J.A."/>
            <person name="Park J."/>
            <person name="Pisabarro A.G."/>
            <person name="Riley R."/>
            <person name="Rosling A."/>
            <person name="Salamov A."/>
            <person name="Schmidt O."/>
            <person name="Schmutz J."/>
            <person name="Skrede I."/>
            <person name="Stenlid J."/>
            <person name="Wiebenga A."/>
            <person name="Xie X."/>
            <person name="Kues U."/>
            <person name="Hibbett D.S."/>
            <person name="Hoffmeister D."/>
            <person name="Hogberg N."/>
            <person name="Martin F."/>
            <person name="Grigoriev I.V."/>
            <person name="Watkinson S.C."/>
        </authorList>
    </citation>
    <scope>NUCLEOTIDE SEQUENCE</scope>
    <source>
        <strain evidence="5">S7.9</strain>
    </source>
</reference>
<feature type="region of interest" description="Disordered" evidence="2">
    <location>
        <begin position="111"/>
        <end position="133"/>
    </location>
</feature>
<feature type="compositionally biased region" description="Acidic residues" evidence="2">
    <location>
        <begin position="60"/>
        <end position="71"/>
    </location>
</feature>
<dbReference type="KEGG" id="sla:SERLADRAFT_368707"/>
<comment type="similarity">
    <text evidence="1">Belongs to the VPS8 family.</text>
</comment>
<dbReference type="GO" id="GO:0030897">
    <property type="term" value="C:HOPS complex"/>
    <property type="evidence" value="ECO:0007669"/>
    <property type="project" value="TreeGrafter"/>
</dbReference>
<feature type="region of interest" description="Disordered" evidence="2">
    <location>
        <begin position="1"/>
        <end position="71"/>
    </location>
</feature>
<dbReference type="InterPro" id="IPR045111">
    <property type="entry name" value="Vps41/Vps8"/>
</dbReference>
<dbReference type="Pfam" id="PF12816">
    <property type="entry name" value="TPR_Vps8"/>
    <property type="match status" value="1"/>
</dbReference>
<dbReference type="SUPFAM" id="SSF50978">
    <property type="entry name" value="WD40 repeat-like"/>
    <property type="match status" value="1"/>
</dbReference>
<name>F8NV42_SERL9</name>
<dbReference type="EMBL" id="GL945433">
    <property type="protein sequence ID" value="EGO25304.1"/>
    <property type="molecule type" value="Genomic_DNA"/>
</dbReference>
<dbReference type="HOGENOM" id="CLU_000917_3_1_1"/>
<accession>F8NV42</accession>
<organism>
    <name type="scientific">Serpula lacrymans var. lacrymans (strain S7.9)</name>
    <name type="common">Dry rot fungus</name>
    <dbReference type="NCBI Taxonomy" id="578457"/>
    <lineage>
        <taxon>Eukaryota</taxon>
        <taxon>Fungi</taxon>
        <taxon>Dikarya</taxon>
        <taxon>Basidiomycota</taxon>
        <taxon>Agaricomycotina</taxon>
        <taxon>Agaricomycetes</taxon>
        <taxon>Agaricomycetidae</taxon>
        <taxon>Boletales</taxon>
        <taxon>Coniophorineae</taxon>
        <taxon>Serpulaceae</taxon>
        <taxon>Serpula</taxon>
    </lineage>
</organism>
<dbReference type="Gene3D" id="2.130.10.10">
    <property type="entry name" value="YVTN repeat-like/Quinoprotein amine dehydrogenase"/>
    <property type="match status" value="1"/>
</dbReference>
<evidence type="ECO:0000256" key="1">
    <source>
        <dbReference type="ARBA" id="ARBA00009422"/>
    </source>
</evidence>
<feature type="domain" description="Vacuolar protein sorting-associated protein 8 central" evidence="3">
    <location>
        <begin position="671"/>
        <end position="881"/>
    </location>
</feature>
<dbReference type="GO" id="GO:0034058">
    <property type="term" value="P:endosomal vesicle fusion"/>
    <property type="evidence" value="ECO:0007669"/>
    <property type="project" value="TreeGrafter"/>
</dbReference>
<protein>
    <submittedName>
        <fullName evidence="5">Uncharacterized protein</fullName>
    </submittedName>
</protein>
<dbReference type="InterPro" id="IPR036322">
    <property type="entry name" value="WD40_repeat_dom_sf"/>
</dbReference>
<dbReference type="InterPro" id="IPR025941">
    <property type="entry name" value="Vps8_central_dom"/>
</dbReference>
<dbReference type="PANTHER" id="PTHR12616:SF8">
    <property type="entry name" value="VACUOLAR PROTEIN SORTING-ASSOCIATED PROTEIN 8 HOMOLOG"/>
    <property type="match status" value="1"/>
</dbReference>
<proteinExistence type="inferred from homology"/>